<sequence length="165" mass="19139">MKENLNFKAGDINRLEDIFKLYVDARRTKGCTWTEEYPTKEIIKNDILRGDSFVIVNEKNNEIIAAISIDDDKLVEEQKCWSKELKPAGELARLVIAEEYRGNGLAGNLIQGAMENLQKRKYKGVHYLVSPNNANALRAYKKMEFNDCGRIFLYDHEWICYERGI</sequence>
<dbReference type="RefSeq" id="WP_022087883.1">
    <property type="nucleotide sequence ID" value="NZ_JAODBU010000007.1"/>
</dbReference>
<feature type="domain" description="N-acetyltransferase" evidence="1">
    <location>
        <begin position="5"/>
        <end position="165"/>
    </location>
</feature>
<dbReference type="Gene3D" id="3.40.630.30">
    <property type="match status" value="1"/>
</dbReference>
<dbReference type="Pfam" id="PF00583">
    <property type="entry name" value="Acetyltransf_1"/>
    <property type="match status" value="1"/>
</dbReference>
<dbReference type="Proteomes" id="UP001431199">
    <property type="component" value="Unassembled WGS sequence"/>
</dbReference>
<protein>
    <submittedName>
        <fullName evidence="2">GNAT family N-acetyltransferase</fullName>
    </submittedName>
</protein>
<keyword evidence="3" id="KW-1185">Reference proteome</keyword>
<dbReference type="InterPro" id="IPR016181">
    <property type="entry name" value="Acyl_CoA_acyltransferase"/>
</dbReference>
<organism evidence="2 3">
    <name type="scientific">Eubacterium album</name>
    <dbReference type="NCBI Taxonomy" id="2978477"/>
    <lineage>
        <taxon>Bacteria</taxon>
        <taxon>Bacillati</taxon>
        <taxon>Bacillota</taxon>
        <taxon>Clostridia</taxon>
        <taxon>Eubacteriales</taxon>
        <taxon>Eubacteriaceae</taxon>
        <taxon>Eubacterium</taxon>
    </lineage>
</organism>
<evidence type="ECO:0000313" key="3">
    <source>
        <dbReference type="Proteomes" id="UP001431199"/>
    </source>
</evidence>
<accession>A0ABT2M0N6</accession>
<proteinExistence type="predicted"/>
<reference evidence="2" key="1">
    <citation type="submission" date="2022-09" db="EMBL/GenBank/DDBJ databases">
        <title>Eubacterium sp. LFL-14 isolated from human feces.</title>
        <authorList>
            <person name="Liu F."/>
        </authorList>
    </citation>
    <scope>NUCLEOTIDE SEQUENCE</scope>
    <source>
        <strain evidence="2">LFL-14</strain>
    </source>
</reference>
<dbReference type="SUPFAM" id="SSF55729">
    <property type="entry name" value="Acyl-CoA N-acyltransferases (Nat)"/>
    <property type="match status" value="1"/>
</dbReference>
<dbReference type="PROSITE" id="PS51186">
    <property type="entry name" value="GNAT"/>
    <property type="match status" value="1"/>
</dbReference>
<comment type="caution">
    <text evidence="2">The sequence shown here is derived from an EMBL/GenBank/DDBJ whole genome shotgun (WGS) entry which is preliminary data.</text>
</comment>
<evidence type="ECO:0000259" key="1">
    <source>
        <dbReference type="PROSITE" id="PS51186"/>
    </source>
</evidence>
<dbReference type="EMBL" id="JAODBU010000007">
    <property type="protein sequence ID" value="MCT7399085.1"/>
    <property type="molecule type" value="Genomic_DNA"/>
</dbReference>
<name>A0ABT2M0N6_9FIRM</name>
<dbReference type="CDD" id="cd04301">
    <property type="entry name" value="NAT_SF"/>
    <property type="match status" value="1"/>
</dbReference>
<dbReference type="InterPro" id="IPR000182">
    <property type="entry name" value="GNAT_dom"/>
</dbReference>
<gene>
    <name evidence="2" type="ORF">N5B56_08325</name>
</gene>
<evidence type="ECO:0000313" key="2">
    <source>
        <dbReference type="EMBL" id="MCT7399085.1"/>
    </source>
</evidence>